<evidence type="ECO:0000256" key="5">
    <source>
        <dbReference type="ARBA" id="ARBA00022741"/>
    </source>
</evidence>
<protein>
    <recommendedName>
        <fullName evidence="11">Sensory/regulatory protein RpfC</fullName>
        <ecNumber evidence="2">2.7.13.3</ecNumber>
    </recommendedName>
    <alternativeName>
        <fullName evidence="12">Virulence sensor protein BvgS</fullName>
    </alternativeName>
</protein>
<dbReference type="Gene3D" id="3.40.50.2300">
    <property type="match status" value="1"/>
</dbReference>
<reference evidence="18 19" key="1">
    <citation type="submission" date="2019-03" db="EMBL/GenBank/DDBJ databases">
        <title>Genomic Encyclopedia of Type Strains, Phase IV (KMG-IV): sequencing the most valuable type-strain genomes for metagenomic binning, comparative biology and taxonomic classification.</title>
        <authorList>
            <person name="Goeker M."/>
        </authorList>
    </citation>
    <scope>NUCLEOTIDE SEQUENCE [LARGE SCALE GENOMIC DNA]</scope>
    <source>
        <strain evidence="18 19">DSM 103923</strain>
    </source>
</reference>
<evidence type="ECO:0000256" key="8">
    <source>
        <dbReference type="ARBA" id="ARBA00023012"/>
    </source>
</evidence>
<name>A0A4R3JV07_9PROT</name>
<evidence type="ECO:0000256" key="11">
    <source>
        <dbReference type="ARBA" id="ARBA00068150"/>
    </source>
</evidence>
<dbReference type="EC" id="2.7.13.3" evidence="2"/>
<comment type="catalytic activity">
    <reaction evidence="1">
        <text>ATP + protein L-histidine = ADP + protein N-phospho-L-histidine.</text>
        <dbReference type="EC" id="2.7.13.3"/>
    </reaction>
</comment>
<dbReference type="CDD" id="cd16922">
    <property type="entry name" value="HATPase_EvgS-ArcB-TorS-like"/>
    <property type="match status" value="1"/>
</dbReference>
<keyword evidence="8" id="KW-0902">Two-component regulatory system</keyword>
<evidence type="ECO:0000259" key="17">
    <source>
        <dbReference type="PROSITE" id="PS50110"/>
    </source>
</evidence>
<evidence type="ECO:0000256" key="1">
    <source>
        <dbReference type="ARBA" id="ARBA00000085"/>
    </source>
</evidence>
<dbReference type="Pfam" id="PF00512">
    <property type="entry name" value="HisKA"/>
    <property type="match status" value="1"/>
</dbReference>
<evidence type="ECO:0000256" key="14">
    <source>
        <dbReference type="SAM" id="Coils"/>
    </source>
</evidence>
<dbReference type="Gene3D" id="1.10.287.130">
    <property type="match status" value="1"/>
</dbReference>
<feature type="domain" description="Response regulatory" evidence="17">
    <location>
        <begin position="555"/>
        <end position="673"/>
    </location>
</feature>
<dbReference type="Pfam" id="PF00072">
    <property type="entry name" value="Response_reg"/>
    <property type="match status" value="1"/>
</dbReference>
<evidence type="ECO:0000256" key="7">
    <source>
        <dbReference type="ARBA" id="ARBA00022840"/>
    </source>
</evidence>
<feature type="transmembrane region" description="Helical" evidence="15">
    <location>
        <begin position="12"/>
        <end position="33"/>
    </location>
</feature>
<evidence type="ECO:0000256" key="13">
    <source>
        <dbReference type="PROSITE-ProRule" id="PRU00169"/>
    </source>
</evidence>
<dbReference type="SUPFAM" id="SSF52172">
    <property type="entry name" value="CheY-like"/>
    <property type="match status" value="1"/>
</dbReference>
<dbReference type="InterPro" id="IPR036890">
    <property type="entry name" value="HATPase_C_sf"/>
</dbReference>
<feature type="modified residue" description="4-aspartylphosphate" evidence="13">
    <location>
        <position position="604"/>
    </location>
</feature>
<proteinExistence type="predicted"/>
<keyword evidence="7" id="KW-0067">ATP-binding</keyword>
<evidence type="ECO:0000256" key="12">
    <source>
        <dbReference type="ARBA" id="ARBA00070152"/>
    </source>
</evidence>
<keyword evidence="19" id="KW-1185">Reference proteome</keyword>
<evidence type="ECO:0000313" key="19">
    <source>
        <dbReference type="Proteomes" id="UP000295135"/>
    </source>
</evidence>
<dbReference type="OrthoDB" id="8552871at2"/>
<evidence type="ECO:0000256" key="15">
    <source>
        <dbReference type="SAM" id="Phobius"/>
    </source>
</evidence>
<dbReference type="PRINTS" id="PR00344">
    <property type="entry name" value="BCTRLSENSOR"/>
</dbReference>
<dbReference type="InterPro" id="IPR005467">
    <property type="entry name" value="His_kinase_dom"/>
</dbReference>
<evidence type="ECO:0000256" key="3">
    <source>
        <dbReference type="ARBA" id="ARBA00022553"/>
    </source>
</evidence>
<dbReference type="GO" id="GO:0005524">
    <property type="term" value="F:ATP binding"/>
    <property type="evidence" value="ECO:0007669"/>
    <property type="project" value="UniProtKB-KW"/>
</dbReference>
<dbReference type="Proteomes" id="UP000295135">
    <property type="component" value="Unassembled WGS sequence"/>
</dbReference>
<dbReference type="SUPFAM" id="SSF47384">
    <property type="entry name" value="Homodimeric domain of signal transducing histidine kinase"/>
    <property type="match status" value="1"/>
</dbReference>
<dbReference type="SMART" id="SM00387">
    <property type="entry name" value="HATPase_c"/>
    <property type="match status" value="1"/>
</dbReference>
<keyword evidence="14" id="KW-0175">Coiled coil</keyword>
<dbReference type="InterPro" id="IPR011006">
    <property type="entry name" value="CheY-like_superfamily"/>
</dbReference>
<feature type="coiled-coil region" evidence="14">
    <location>
        <begin position="267"/>
        <end position="294"/>
    </location>
</feature>
<dbReference type="FunFam" id="1.10.287.130:FF:000002">
    <property type="entry name" value="Two-component osmosensing histidine kinase"/>
    <property type="match status" value="1"/>
</dbReference>
<dbReference type="PROSITE" id="PS50110">
    <property type="entry name" value="RESPONSE_REGULATORY"/>
    <property type="match status" value="1"/>
</dbReference>
<dbReference type="SMART" id="SM00388">
    <property type="entry name" value="HisKA"/>
    <property type="match status" value="1"/>
</dbReference>
<dbReference type="Gene3D" id="3.30.565.10">
    <property type="entry name" value="Histidine kinase-like ATPase, C-terminal domain"/>
    <property type="match status" value="1"/>
</dbReference>
<dbReference type="PANTHER" id="PTHR45339:SF3">
    <property type="entry name" value="HISTIDINE KINASE"/>
    <property type="match status" value="1"/>
</dbReference>
<accession>A0A4R3JV07</accession>
<dbReference type="EMBL" id="SLZY01000008">
    <property type="protein sequence ID" value="TCS71731.1"/>
    <property type="molecule type" value="Genomic_DNA"/>
</dbReference>
<sequence length="682" mass="74877">MLQTSALSRRLTLIALLASLAIGLIAASLFFVARQYNALLDHLTGDDLVRQEAISKSYIEFSEINNEVFKLLDRQQDIGKPGEVYLQGRHLIDRIDRLQAQASASHFGIAPTESALMNNLQQDLTDYKNTAIIGLEMVLANRDLRLVYTNQVSNRFNRINHIFLKLMENTRLETTREMRRESATIQQRMFLLGGLIAVLVAGLAGLIYWLVRGMSQQFGHVEHSLGRLRQGDTTPAQPAPARDPAFASLYSALDAFRDALGKLYRSEQALSDKNRALELQAAELAEARDAALRASEAKSQFLANISHELRTPLNGIMGMAQLMIDTPMNREQRDMLNIIDQSSRDLYSLIEDLLDFAKIEQGSLKLAPTAFNLPASLNDAADLFAGMARAKGLTIVRDFGPGLPERVIGDPLRLRQVLSNLLDNAIKFTESGSVTLSASLGTAAEGRAHVQFAVNDTGIGIPESVQQKIFDAFAQADGSSTRRYGGAGMGLTICQQLTRLMGGSLWLESRPGEGSSFYFDLPFELAAPVVEIPSAQPPTPAAEPAAAPIAAAERHILVAEDNPINQTLVKTILAKLGYRHTLAGNGQQALDALDAGDFDLILMDCQMPVMDGYEATRIIRHRELGSGRRIPILAVTAHALTGDRERCLEAGMDDYLAKPYRFEEIKQKIGQLLEASDRIAQD</sequence>
<dbReference type="InterPro" id="IPR004358">
    <property type="entry name" value="Sig_transdc_His_kin-like_C"/>
</dbReference>
<dbReference type="PROSITE" id="PS50109">
    <property type="entry name" value="HIS_KIN"/>
    <property type="match status" value="1"/>
</dbReference>
<comment type="subunit">
    <text evidence="10">At low DSF concentrations, interacts with RpfF.</text>
</comment>
<dbReference type="RefSeq" id="WP_126460234.1">
    <property type="nucleotide sequence ID" value="NZ_AP018721.1"/>
</dbReference>
<keyword evidence="3 13" id="KW-0597">Phosphoprotein</keyword>
<dbReference type="InterPro" id="IPR001789">
    <property type="entry name" value="Sig_transdc_resp-reg_receiver"/>
</dbReference>
<dbReference type="CDD" id="cd00082">
    <property type="entry name" value="HisKA"/>
    <property type="match status" value="1"/>
</dbReference>
<dbReference type="GO" id="GO:0000155">
    <property type="term" value="F:phosphorelay sensor kinase activity"/>
    <property type="evidence" value="ECO:0007669"/>
    <property type="project" value="InterPro"/>
</dbReference>
<keyword evidence="6 18" id="KW-0418">Kinase</keyword>
<gene>
    <name evidence="18" type="ORF">EDC61_10874</name>
</gene>
<evidence type="ECO:0000256" key="6">
    <source>
        <dbReference type="ARBA" id="ARBA00022777"/>
    </source>
</evidence>
<keyword evidence="4" id="KW-0808">Transferase</keyword>
<dbReference type="FunFam" id="3.30.565.10:FF:000010">
    <property type="entry name" value="Sensor histidine kinase RcsC"/>
    <property type="match status" value="1"/>
</dbReference>
<comment type="caution">
    <text evidence="18">The sequence shown here is derived from an EMBL/GenBank/DDBJ whole genome shotgun (WGS) entry which is preliminary data.</text>
</comment>
<feature type="transmembrane region" description="Helical" evidence="15">
    <location>
        <begin position="189"/>
        <end position="211"/>
    </location>
</feature>
<dbReference type="InterPro" id="IPR003661">
    <property type="entry name" value="HisK_dim/P_dom"/>
</dbReference>
<comment type="function">
    <text evidence="9">Member of the two-component regulatory system BvgS/BvgA. Phosphorylates BvgA via a four-step phosphorelay in response to environmental signals.</text>
</comment>
<evidence type="ECO:0000256" key="2">
    <source>
        <dbReference type="ARBA" id="ARBA00012438"/>
    </source>
</evidence>
<dbReference type="InterPro" id="IPR036097">
    <property type="entry name" value="HisK_dim/P_sf"/>
</dbReference>
<dbReference type="InterPro" id="IPR003594">
    <property type="entry name" value="HATPase_dom"/>
</dbReference>
<dbReference type="Pfam" id="PF02518">
    <property type="entry name" value="HATPase_c"/>
    <property type="match status" value="1"/>
</dbReference>
<dbReference type="PANTHER" id="PTHR45339">
    <property type="entry name" value="HYBRID SIGNAL TRANSDUCTION HISTIDINE KINASE J"/>
    <property type="match status" value="1"/>
</dbReference>
<evidence type="ECO:0000259" key="16">
    <source>
        <dbReference type="PROSITE" id="PS50109"/>
    </source>
</evidence>
<dbReference type="SUPFAM" id="SSF55874">
    <property type="entry name" value="ATPase domain of HSP90 chaperone/DNA topoisomerase II/histidine kinase"/>
    <property type="match status" value="1"/>
</dbReference>
<dbReference type="SMART" id="SM00448">
    <property type="entry name" value="REC"/>
    <property type="match status" value="1"/>
</dbReference>
<keyword evidence="15" id="KW-1133">Transmembrane helix</keyword>
<organism evidence="18 19">
    <name type="scientific">Sulfuritortus calidifontis</name>
    <dbReference type="NCBI Taxonomy" id="1914471"/>
    <lineage>
        <taxon>Bacteria</taxon>
        <taxon>Pseudomonadati</taxon>
        <taxon>Pseudomonadota</taxon>
        <taxon>Betaproteobacteria</taxon>
        <taxon>Nitrosomonadales</taxon>
        <taxon>Thiobacillaceae</taxon>
        <taxon>Sulfuritortus</taxon>
    </lineage>
</organism>
<evidence type="ECO:0000256" key="10">
    <source>
        <dbReference type="ARBA" id="ARBA00064003"/>
    </source>
</evidence>
<evidence type="ECO:0000256" key="9">
    <source>
        <dbReference type="ARBA" id="ARBA00058004"/>
    </source>
</evidence>
<keyword evidence="5" id="KW-0547">Nucleotide-binding</keyword>
<evidence type="ECO:0000256" key="4">
    <source>
        <dbReference type="ARBA" id="ARBA00022679"/>
    </source>
</evidence>
<keyword evidence="15" id="KW-0812">Transmembrane</keyword>
<keyword evidence="15" id="KW-0472">Membrane</keyword>
<dbReference type="AlphaFoldDB" id="A0A4R3JV07"/>
<dbReference type="CDD" id="cd17546">
    <property type="entry name" value="REC_hyHK_CKI1_RcsC-like"/>
    <property type="match status" value="1"/>
</dbReference>
<feature type="domain" description="Histidine kinase" evidence="16">
    <location>
        <begin position="304"/>
        <end position="525"/>
    </location>
</feature>
<evidence type="ECO:0000313" key="18">
    <source>
        <dbReference type="EMBL" id="TCS71731.1"/>
    </source>
</evidence>